<evidence type="ECO:0000313" key="3">
    <source>
        <dbReference type="EMBL" id="HIV25072.1"/>
    </source>
</evidence>
<dbReference type="PANTHER" id="PTHR37806">
    <property type="entry name" value="LMO0724 PROTEIN"/>
    <property type="match status" value="1"/>
</dbReference>
<keyword evidence="1" id="KW-1133">Transmembrane helix</keyword>
<dbReference type="PANTHER" id="PTHR37806:SF1">
    <property type="entry name" value="PEPTIDASE C39-LIKE DOMAIN-CONTAINING PROTEIN"/>
    <property type="match status" value="1"/>
</dbReference>
<organism evidence="3 4">
    <name type="scientific">Candidatus Scatomonas pullistercoris</name>
    <dbReference type="NCBI Taxonomy" id="2840920"/>
    <lineage>
        <taxon>Bacteria</taxon>
        <taxon>Bacillati</taxon>
        <taxon>Bacillota</taxon>
        <taxon>Clostridia</taxon>
        <taxon>Lachnospirales</taxon>
        <taxon>Lachnospiraceae</taxon>
        <taxon>Lachnospiraceae incertae sedis</taxon>
        <taxon>Candidatus Scatomonas</taxon>
    </lineage>
</organism>
<keyword evidence="1" id="KW-0812">Transmembrane</keyword>
<proteinExistence type="predicted"/>
<comment type="caution">
    <text evidence="3">The sequence shown here is derived from an EMBL/GenBank/DDBJ whole genome shotgun (WGS) entry which is preliminary data.</text>
</comment>
<reference evidence="3" key="1">
    <citation type="submission" date="2020-10" db="EMBL/GenBank/DDBJ databases">
        <authorList>
            <person name="Gilroy R."/>
        </authorList>
    </citation>
    <scope>NUCLEOTIDE SEQUENCE</scope>
    <source>
        <strain evidence="3">CHK188-20938</strain>
    </source>
</reference>
<reference evidence="3" key="2">
    <citation type="journal article" date="2021" name="PeerJ">
        <title>Extensive microbial diversity within the chicken gut microbiome revealed by metagenomics and culture.</title>
        <authorList>
            <person name="Gilroy R."/>
            <person name="Ravi A."/>
            <person name="Getino M."/>
            <person name="Pursley I."/>
            <person name="Horton D.L."/>
            <person name="Alikhan N.F."/>
            <person name="Baker D."/>
            <person name="Gharbi K."/>
            <person name="Hall N."/>
            <person name="Watson M."/>
            <person name="Adriaenssens E.M."/>
            <person name="Foster-Nyarko E."/>
            <person name="Jarju S."/>
            <person name="Secka A."/>
            <person name="Antonio M."/>
            <person name="Oren A."/>
            <person name="Chaudhuri R.R."/>
            <person name="La Ragione R."/>
            <person name="Hildebrand F."/>
            <person name="Pallen M.J."/>
        </authorList>
    </citation>
    <scope>NUCLEOTIDE SEQUENCE</scope>
    <source>
        <strain evidence="3">CHK188-20938</strain>
    </source>
</reference>
<accession>A0A9D1P2D8</accession>
<dbReference type="Gene3D" id="3.90.70.10">
    <property type="entry name" value="Cysteine proteinases"/>
    <property type="match status" value="1"/>
</dbReference>
<sequence>MKKAERRSLRRIRNGICAVMVAAASWNYLASYGAVAPPLSWLEREYPQYTEITVPQNDASAAEAGAAAAGQEGYGEEELPVPEILSWMIWDVPHIYQYDSYPTGCESVSAVCALRYSGADISVDTFIDKYLVKGSLGENEKGGLTGPSLDDAFIGDPRTVHGCGCNAPVIVRAAQQVLEGTDSQVLNLTGTGLETLCREYVSRDVPVIVWATIDMRAWTSTITWEDQVRGDTVTFYTAEHCLVLTGFDKDNYYFSDPAAESEITGYSRESVEAAYEKLGKQAVAILPGVD</sequence>
<gene>
    <name evidence="3" type="ORF">IAB71_04680</name>
</gene>
<evidence type="ECO:0000259" key="2">
    <source>
        <dbReference type="Pfam" id="PF13529"/>
    </source>
</evidence>
<protein>
    <submittedName>
        <fullName evidence="3">C39 family peptidase</fullName>
    </submittedName>
</protein>
<dbReference type="Pfam" id="PF13529">
    <property type="entry name" value="Peptidase_C39_2"/>
    <property type="match status" value="1"/>
</dbReference>
<keyword evidence="1" id="KW-0472">Membrane</keyword>
<dbReference type="Proteomes" id="UP000824169">
    <property type="component" value="Unassembled WGS sequence"/>
</dbReference>
<feature type="transmembrane region" description="Helical" evidence="1">
    <location>
        <begin position="12"/>
        <end position="29"/>
    </location>
</feature>
<evidence type="ECO:0000313" key="4">
    <source>
        <dbReference type="Proteomes" id="UP000824169"/>
    </source>
</evidence>
<dbReference type="EMBL" id="DVOO01000013">
    <property type="protein sequence ID" value="HIV25072.1"/>
    <property type="molecule type" value="Genomic_DNA"/>
</dbReference>
<feature type="domain" description="Peptidase C39-like" evidence="2">
    <location>
        <begin position="91"/>
        <end position="258"/>
    </location>
</feature>
<name>A0A9D1P2D8_9FIRM</name>
<dbReference type="InterPro" id="IPR039564">
    <property type="entry name" value="Peptidase_C39-like"/>
</dbReference>
<evidence type="ECO:0000256" key="1">
    <source>
        <dbReference type="SAM" id="Phobius"/>
    </source>
</evidence>
<dbReference type="AlphaFoldDB" id="A0A9D1P2D8"/>